<dbReference type="GO" id="GO:0090110">
    <property type="term" value="P:COPII-coated vesicle cargo loading"/>
    <property type="evidence" value="ECO:0007669"/>
    <property type="project" value="TreeGrafter"/>
</dbReference>
<name>A0A341CJ70_NEOAA</name>
<dbReference type="FunFam" id="1.20.940.10:FF:000001">
    <property type="entry name" value="Protein transport protein Sec31A isoform A"/>
    <property type="match status" value="1"/>
</dbReference>
<evidence type="ECO:0000259" key="20">
    <source>
        <dbReference type="Pfam" id="PF12931"/>
    </source>
</evidence>
<dbReference type="InterPro" id="IPR001680">
    <property type="entry name" value="WD40_rpt"/>
</dbReference>
<evidence type="ECO:0000256" key="2">
    <source>
        <dbReference type="ARBA" id="ARBA00004406"/>
    </source>
</evidence>
<dbReference type="RefSeq" id="XP_024614654.1">
    <property type="nucleotide sequence ID" value="XM_024758886.1"/>
</dbReference>
<evidence type="ECO:0000256" key="17">
    <source>
        <dbReference type="ARBA" id="ARBA00062896"/>
    </source>
</evidence>
<protein>
    <recommendedName>
        <fullName evidence="14">Protein transport protein Sec31A</fullName>
    </recommendedName>
    <alternativeName>
        <fullName evidence="16">SEC31-like protein 1</fullName>
    </alternativeName>
    <alternativeName>
        <fullName evidence="15">SEC31-related protein A</fullName>
    </alternativeName>
</protein>
<evidence type="ECO:0000256" key="7">
    <source>
        <dbReference type="ARBA" id="ARBA00022737"/>
    </source>
</evidence>
<keyword evidence="11" id="KW-0472">Membrane</keyword>
<dbReference type="CTD" id="22872"/>
<comment type="similarity">
    <text evidence="3">Belongs to the WD repeat SEC31 family.</text>
</comment>
<accession>A0A341CJ70</accession>
<dbReference type="SUPFAM" id="SSF50978">
    <property type="entry name" value="WD40 repeat-like"/>
    <property type="match status" value="1"/>
</dbReference>
<evidence type="ECO:0000256" key="5">
    <source>
        <dbReference type="ARBA" id="ARBA00022490"/>
    </source>
</evidence>
<keyword evidence="12" id="KW-0968">Cytoplasmic vesicle</keyword>
<dbReference type="GeneID" id="112409012"/>
<dbReference type="GO" id="GO:0030127">
    <property type="term" value="C:COPII vesicle coat"/>
    <property type="evidence" value="ECO:0007669"/>
    <property type="project" value="TreeGrafter"/>
</dbReference>
<evidence type="ECO:0000256" key="16">
    <source>
        <dbReference type="ARBA" id="ARBA00043112"/>
    </source>
</evidence>
<feature type="region of interest" description="Disordered" evidence="19">
    <location>
        <begin position="890"/>
        <end position="911"/>
    </location>
</feature>
<dbReference type="InterPro" id="IPR015943">
    <property type="entry name" value="WD40/YVTN_repeat-like_dom_sf"/>
</dbReference>
<evidence type="ECO:0000256" key="11">
    <source>
        <dbReference type="ARBA" id="ARBA00023136"/>
    </source>
</evidence>
<proteinExistence type="inferred from homology"/>
<evidence type="ECO:0000256" key="4">
    <source>
        <dbReference type="ARBA" id="ARBA00022448"/>
    </source>
</evidence>
<dbReference type="PROSITE" id="PS50082">
    <property type="entry name" value="WD_REPEATS_2"/>
    <property type="match status" value="1"/>
</dbReference>
<evidence type="ECO:0000256" key="19">
    <source>
        <dbReference type="SAM" id="MobiDB-lite"/>
    </source>
</evidence>
<keyword evidence="5" id="KW-0963">Cytoplasm</keyword>
<dbReference type="FunFam" id="1.25.40.1030:FF:000001">
    <property type="entry name" value="protein transport protein Sec31A isoform X3"/>
    <property type="match status" value="1"/>
</dbReference>
<evidence type="ECO:0000256" key="12">
    <source>
        <dbReference type="ARBA" id="ARBA00023329"/>
    </source>
</evidence>
<feature type="repeat" description="WD" evidence="18">
    <location>
        <begin position="118"/>
        <end position="160"/>
    </location>
</feature>
<dbReference type="GO" id="GO:0070971">
    <property type="term" value="C:endoplasmic reticulum exit site"/>
    <property type="evidence" value="ECO:0007669"/>
    <property type="project" value="TreeGrafter"/>
</dbReference>
<evidence type="ECO:0000256" key="1">
    <source>
        <dbReference type="ARBA" id="ARBA00004299"/>
    </source>
</evidence>
<dbReference type="Gene3D" id="1.20.940.10">
    <property type="entry name" value="Functional domain of the splicing factor Prp18"/>
    <property type="match status" value="1"/>
</dbReference>
<dbReference type="Gene3D" id="1.25.40.1030">
    <property type="match status" value="1"/>
</dbReference>
<dbReference type="Gene3D" id="2.130.10.10">
    <property type="entry name" value="YVTN repeat-like/Quinoprotein amine dehydrogenase"/>
    <property type="match status" value="1"/>
</dbReference>
<keyword evidence="7" id="KW-0677">Repeat</keyword>
<dbReference type="PANTHER" id="PTHR13923:SF23">
    <property type="entry name" value="PROTEIN TRANSPORT PROTEIN SEC31A"/>
    <property type="match status" value="1"/>
</dbReference>
<dbReference type="GO" id="GO:0015031">
    <property type="term" value="P:protein transport"/>
    <property type="evidence" value="ECO:0007669"/>
    <property type="project" value="UniProtKB-KW"/>
</dbReference>
<evidence type="ECO:0000256" key="8">
    <source>
        <dbReference type="ARBA" id="ARBA00022824"/>
    </source>
</evidence>
<evidence type="ECO:0000256" key="9">
    <source>
        <dbReference type="ARBA" id="ARBA00022892"/>
    </source>
</evidence>
<comment type="subunit">
    <text evidence="17">COPII is composed of at least 5 proteins: the SEC23/24 complex, the SEC13/31 complex and SAR1. SEC13 and SEC31 make a 2:2 tetramer that forms the edge element of the COPII outer coat. The tetramer self-assembles in multiple copies to form the complete polyhedral cage. Interacts (via WD 8) with SEC13. Interacts with PDCD6; interaction takes place in response to cytosolic calcium increase and leads to bridge together the BCR(KLHL12) complex and SEC31A, leading to monoubiquitination. Interacts with KLHL12.</text>
</comment>
<evidence type="ECO:0000313" key="21">
    <source>
        <dbReference type="Proteomes" id="UP000252040"/>
    </source>
</evidence>
<evidence type="ECO:0000313" key="22">
    <source>
        <dbReference type="RefSeq" id="XP_024614654.1"/>
    </source>
</evidence>
<evidence type="ECO:0000256" key="3">
    <source>
        <dbReference type="ARBA" id="ARBA00009358"/>
    </source>
</evidence>
<dbReference type="GO" id="GO:0005789">
    <property type="term" value="C:endoplasmic reticulum membrane"/>
    <property type="evidence" value="ECO:0007669"/>
    <property type="project" value="UniProtKB-SubCell"/>
</dbReference>
<dbReference type="PANTHER" id="PTHR13923">
    <property type="entry name" value="SEC31-RELATED PROTEIN"/>
    <property type="match status" value="1"/>
</dbReference>
<feature type="region of interest" description="Disordered" evidence="19">
    <location>
        <begin position="836"/>
        <end position="875"/>
    </location>
</feature>
<dbReference type="FunFam" id="2.130.10.10:FF:000009">
    <property type="entry name" value="Protein transport protein Sec31A isoform A"/>
    <property type="match status" value="1"/>
</dbReference>
<evidence type="ECO:0000256" key="18">
    <source>
        <dbReference type="PROSITE-ProRule" id="PRU00221"/>
    </source>
</evidence>
<keyword evidence="21" id="KW-1185">Reference proteome</keyword>
<dbReference type="Proteomes" id="UP000252040">
    <property type="component" value="Unplaced"/>
</dbReference>
<dbReference type="GO" id="GO:0005198">
    <property type="term" value="F:structural molecule activity"/>
    <property type="evidence" value="ECO:0007669"/>
    <property type="project" value="TreeGrafter"/>
</dbReference>
<dbReference type="InterPro" id="IPR024298">
    <property type="entry name" value="Sec16_Sec23-bd"/>
</dbReference>
<organism evidence="21 22">
    <name type="scientific">Neophocaena asiaeorientalis asiaeorientalis</name>
    <name type="common">Yangtze finless porpoise</name>
    <name type="synonym">Neophocaena phocaenoides subsp. asiaeorientalis</name>
    <dbReference type="NCBI Taxonomy" id="1706337"/>
    <lineage>
        <taxon>Eukaryota</taxon>
        <taxon>Metazoa</taxon>
        <taxon>Chordata</taxon>
        <taxon>Craniata</taxon>
        <taxon>Vertebrata</taxon>
        <taxon>Euteleostomi</taxon>
        <taxon>Mammalia</taxon>
        <taxon>Eutheria</taxon>
        <taxon>Laurasiatheria</taxon>
        <taxon>Artiodactyla</taxon>
        <taxon>Whippomorpha</taxon>
        <taxon>Cetacea</taxon>
        <taxon>Odontoceti</taxon>
        <taxon>Phocoenidae</taxon>
        <taxon>Neophocaena</taxon>
    </lineage>
</organism>
<evidence type="ECO:0000256" key="6">
    <source>
        <dbReference type="ARBA" id="ARBA00022574"/>
    </source>
</evidence>
<dbReference type="GO" id="GO:0007029">
    <property type="term" value="P:endoplasmic reticulum organization"/>
    <property type="evidence" value="ECO:0007669"/>
    <property type="project" value="TreeGrafter"/>
</dbReference>
<keyword evidence="8" id="KW-0256">Endoplasmic reticulum</keyword>
<dbReference type="InterPro" id="IPR040251">
    <property type="entry name" value="SEC31-like"/>
</dbReference>
<keyword evidence="10" id="KW-0653">Protein transport</keyword>
<gene>
    <name evidence="22" type="primary">SEC31A</name>
</gene>
<sequence length="1082" mass="119005">MKLKEIDRTAMQAWSPAQNHPIYLATGTSAQQLDATFSTSASLEIFELDLSDPSLDMKSCATFSSSHRYHKLIWGPHKMDSKGDVSGVLIAGGENGNIILYDPSKIIAGDKEVVIAQNDKHTGPVRALDVNIFQTNLVASGANESEIYIWDLNNFATPMTPGAKTQPPEDISCIAWNRQVQHILASANPSGRATVWDLRKNEPIIKVSDHSNRMHCSGLAWHPDVATQMVLASEDDRLPVIQMWDLRFASSPLRVLENHARGILAIAWSMADPELLLSCGKDAKILCSNPNTGEVLYELPTNTQWCFDIQWCPRNPAVLSAASFDGRISVYSIMGGSADGLRQKQVDKLSSSFGNLDPFGTGQPLPPLQIPQQTAQHRIVLPLKKPPKWVRRPVGASFSFGGKLVTFASVRTQPQQGAEQQLQQHHVRISQVVTEEEFLSRSAQLQQVVQSQGFVSYCQKKIDASQTEFEKNVWSFLKVNFEDDSRGKYLELLGYRKEDLGKKIASALNKVDGPDVRIKEEKQESEFLPSAGGTFNISISGDIDGLITQALLTGNFESAVDLCLHDNRMADAIILAIAGGQELLAQTQKKYFAKSQSKITRLITAVVMKNWKEIVESCDLKNWREALAAVLTYAKPDEFSALCDLLGTRLESEGDSLLQTQACLCYICAGNVEKLVACWTKAQDGSNPLSLQDLIEKVVILRKAVQLTQAMDTNTVGVLLAEKMSQYANLLAAQGSIAAALAFLPDNTNQPNIVQLRDRLCRAQGNPAPGQQESPKIPYERQQLPKGRPGPVAGHTQMPRVPAQQYYPHGENPPPPGFIMHGNVNPNVATAQLPTSPGHMHTQVPPYPQPQRSQNGWNDPPALNRVPKKKKMPENFMPPVPITSPIMNPLGDHQSQMLQQQPSAPVPLSSQASFPQPHLPGGQPFHGIQQPLSQPGMPPSFSKPNIEGAPGAPIGNTMQHVQSLPTEKITKKPIPDEHLILKTTFEDLIQRCLSSATDPQTKRKLDDASKRLECLYDKLREQTLSPTIINGLHNIARSIETRNYSEGLTIHTHIVSTSNFSETSAFMPVLKVVLTQANKLGV</sequence>
<evidence type="ECO:0000256" key="10">
    <source>
        <dbReference type="ARBA" id="ARBA00022927"/>
    </source>
</evidence>
<evidence type="ECO:0000256" key="13">
    <source>
        <dbReference type="ARBA" id="ARBA00025471"/>
    </source>
</evidence>
<evidence type="ECO:0000256" key="14">
    <source>
        <dbReference type="ARBA" id="ARBA00039468"/>
    </source>
</evidence>
<evidence type="ECO:0000256" key="15">
    <source>
        <dbReference type="ARBA" id="ARBA00041470"/>
    </source>
</evidence>
<comment type="function">
    <text evidence="13">Component of the coat protein complex II (COPII) which promotes the formation of transport vesicles from the endoplasmic reticulum (ER). The coat has two main functions, the physical deformation of the endoplasmic reticulum membrane into vesicles and the selection of cargo molecules.</text>
</comment>
<dbReference type="SMART" id="SM00320">
    <property type="entry name" value="WD40"/>
    <property type="match status" value="6"/>
</dbReference>
<keyword evidence="9" id="KW-0931">ER-Golgi transport</keyword>
<keyword evidence="4" id="KW-0813">Transport</keyword>
<dbReference type="InterPro" id="IPR036322">
    <property type="entry name" value="WD40_repeat_dom_sf"/>
</dbReference>
<dbReference type="AlphaFoldDB" id="A0A341CJ70"/>
<reference evidence="22" key="1">
    <citation type="submission" date="2025-08" db="UniProtKB">
        <authorList>
            <consortium name="RefSeq"/>
        </authorList>
    </citation>
    <scope>IDENTIFICATION</scope>
    <source>
        <tissue evidence="22">Meat</tissue>
    </source>
</reference>
<feature type="compositionally biased region" description="Polar residues" evidence="19">
    <location>
        <begin position="893"/>
        <end position="911"/>
    </location>
</feature>
<comment type="subcellular location">
    <subcellularLocation>
        <location evidence="1">Cytoplasmic vesicle</location>
        <location evidence="1">COPII-coated vesicle membrane</location>
        <topology evidence="1">Peripheral membrane protein</topology>
        <orientation evidence="1">Cytoplasmic side</orientation>
    </subcellularLocation>
    <subcellularLocation>
        <location evidence="2">Endoplasmic reticulum membrane</location>
        <topology evidence="2">Peripheral membrane protein</topology>
    </subcellularLocation>
</comment>
<feature type="domain" description="Sec16 Sec23-binding" evidence="20">
    <location>
        <begin position="547"/>
        <end position="740"/>
    </location>
</feature>
<feature type="region of interest" description="Disordered" evidence="19">
    <location>
        <begin position="763"/>
        <end position="798"/>
    </location>
</feature>
<keyword evidence="6 18" id="KW-0853">WD repeat</keyword>
<dbReference type="Pfam" id="PF12931">
    <property type="entry name" value="TPR_Sec16"/>
    <property type="match status" value="1"/>
</dbReference>